<organism evidence="7 8">
    <name type="scientific">Chitinimonas taiwanensis DSM 18899</name>
    <dbReference type="NCBI Taxonomy" id="1121279"/>
    <lineage>
        <taxon>Bacteria</taxon>
        <taxon>Pseudomonadati</taxon>
        <taxon>Pseudomonadota</taxon>
        <taxon>Betaproteobacteria</taxon>
        <taxon>Neisseriales</taxon>
        <taxon>Chitinibacteraceae</taxon>
        <taxon>Chitinimonas</taxon>
    </lineage>
</organism>
<evidence type="ECO:0000313" key="7">
    <source>
        <dbReference type="EMBL" id="SFZ77211.1"/>
    </source>
</evidence>
<dbReference type="RefSeq" id="WP_072428789.1">
    <property type="nucleotide sequence ID" value="NZ_FPKR01000008.1"/>
</dbReference>
<dbReference type="SUPFAM" id="SSF55781">
    <property type="entry name" value="GAF domain-like"/>
    <property type="match status" value="1"/>
</dbReference>
<dbReference type="InterPro" id="IPR025662">
    <property type="entry name" value="Sigma_54_int_dom_ATP-bd_1"/>
</dbReference>
<keyword evidence="3" id="KW-0805">Transcription regulation</keyword>
<dbReference type="InterPro" id="IPR000014">
    <property type="entry name" value="PAS"/>
</dbReference>
<dbReference type="SUPFAM" id="SSF46689">
    <property type="entry name" value="Homeodomain-like"/>
    <property type="match status" value="1"/>
</dbReference>
<dbReference type="EMBL" id="FPKR01000008">
    <property type="protein sequence ID" value="SFZ77211.1"/>
    <property type="molecule type" value="Genomic_DNA"/>
</dbReference>
<name>A0A1K2HKG9_9NEIS</name>
<dbReference type="Proteomes" id="UP000186513">
    <property type="component" value="Unassembled WGS sequence"/>
</dbReference>
<dbReference type="Pfam" id="PF13188">
    <property type="entry name" value="PAS_8"/>
    <property type="match status" value="1"/>
</dbReference>
<dbReference type="GO" id="GO:0005524">
    <property type="term" value="F:ATP binding"/>
    <property type="evidence" value="ECO:0007669"/>
    <property type="project" value="UniProtKB-KW"/>
</dbReference>
<keyword evidence="8" id="KW-1185">Reference proteome</keyword>
<dbReference type="Pfam" id="PF01590">
    <property type="entry name" value="GAF"/>
    <property type="match status" value="1"/>
</dbReference>
<dbReference type="Pfam" id="PF25601">
    <property type="entry name" value="AAA_lid_14"/>
    <property type="match status" value="1"/>
</dbReference>
<dbReference type="PANTHER" id="PTHR32071:SF77">
    <property type="entry name" value="TRANSCRIPTIONAL REGULATORY PROTEIN"/>
    <property type="match status" value="1"/>
</dbReference>
<dbReference type="OrthoDB" id="9761705at2"/>
<dbReference type="STRING" id="1121279.SAMN02745887_02279"/>
<keyword evidence="1" id="KW-0547">Nucleotide-binding</keyword>
<dbReference type="GO" id="GO:0043565">
    <property type="term" value="F:sequence-specific DNA binding"/>
    <property type="evidence" value="ECO:0007669"/>
    <property type="project" value="InterPro"/>
</dbReference>
<reference evidence="7 8" key="1">
    <citation type="submission" date="2016-11" db="EMBL/GenBank/DDBJ databases">
        <authorList>
            <person name="Jaros S."/>
            <person name="Januszkiewicz K."/>
            <person name="Wedrychowicz H."/>
        </authorList>
    </citation>
    <scope>NUCLEOTIDE SEQUENCE [LARGE SCALE GENOMIC DNA]</scope>
    <source>
        <strain evidence="7 8">DSM 18899</strain>
    </source>
</reference>
<evidence type="ECO:0000256" key="4">
    <source>
        <dbReference type="ARBA" id="ARBA00023125"/>
    </source>
</evidence>
<accession>A0A1K2HKG9</accession>
<dbReference type="InterPro" id="IPR002078">
    <property type="entry name" value="Sigma_54_int"/>
</dbReference>
<dbReference type="Gene3D" id="3.30.450.20">
    <property type="entry name" value="PAS domain"/>
    <property type="match status" value="1"/>
</dbReference>
<dbReference type="InterPro" id="IPR009057">
    <property type="entry name" value="Homeodomain-like_sf"/>
</dbReference>
<protein>
    <submittedName>
        <fullName evidence="7">Transcriptional regulator of acetoin/glycerol metabolism</fullName>
    </submittedName>
</protein>
<dbReference type="Gene3D" id="1.10.10.60">
    <property type="entry name" value="Homeodomain-like"/>
    <property type="match status" value="1"/>
</dbReference>
<dbReference type="InterPro" id="IPR029016">
    <property type="entry name" value="GAF-like_dom_sf"/>
</dbReference>
<dbReference type="SUPFAM" id="SSF52540">
    <property type="entry name" value="P-loop containing nucleoside triphosphate hydrolases"/>
    <property type="match status" value="1"/>
</dbReference>
<dbReference type="PROSITE" id="PS50045">
    <property type="entry name" value="SIGMA54_INTERACT_4"/>
    <property type="match status" value="1"/>
</dbReference>
<dbReference type="SMART" id="SM00382">
    <property type="entry name" value="AAA"/>
    <property type="match status" value="1"/>
</dbReference>
<keyword evidence="2" id="KW-0067">ATP-binding</keyword>
<dbReference type="Pfam" id="PF02954">
    <property type="entry name" value="HTH_8"/>
    <property type="match status" value="1"/>
</dbReference>
<dbReference type="Pfam" id="PF00158">
    <property type="entry name" value="Sigma54_activat"/>
    <property type="match status" value="1"/>
</dbReference>
<gene>
    <name evidence="7" type="ORF">SAMN02745887_02279</name>
</gene>
<feature type="domain" description="Sigma-54 factor interaction" evidence="6">
    <location>
        <begin position="309"/>
        <end position="530"/>
    </location>
</feature>
<dbReference type="FunFam" id="3.40.50.300:FF:000006">
    <property type="entry name" value="DNA-binding transcriptional regulator NtrC"/>
    <property type="match status" value="1"/>
</dbReference>
<keyword evidence="5" id="KW-0804">Transcription</keyword>
<dbReference type="AlphaFoldDB" id="A0A1K2HKG9"/>
<dbReference type="InterPro" id="IPR058031">
    <property type="entry name" value="AAA_lid_NorR"/>
</dbReference>
<dbReference type="GO" id="GO:0006355">
    <property type="term" value="P:regulation of DNA-templated transcription"/>
    <property type="evidence" value="ECO:0007669"/>
    <property type="project" value="InterPro"/>
</dbReference>
<dbReference type="Gene3D" id="1.10.8.60">
    <property type="match status" value="1"/>
</dbReference>
<proteinExistence type="predicted"/>
<evidence type="ECO:0000256" key="2">
    <source>
        <dbReference type="ARBA" id="ARBA00022840"/>
    </source>
</evidence>
<dbReference type="InterPro" id="IPR003593">
    <property type="entry name" value="AAA+_ATPase"/>
</dbReference>
<dbReference type="PROSITE" id="PS00675">
    <property type="entry name" value="SIGMA54_INTERACT_1"/>
    <property type="match status" value="1"/>
</dbReference>
<evidence type="ECO:0000256" key="5">
    <source>
        <dbReference type="ARBA" id="ARBA00023163"/>
    </source>
</evidence>
<sequence length="603" mass="64285">MSQANHDLLAQARQRFFEQGESPSELVPALILRSWQRSRLLQPDLELAQAVTPRQLRERHEQHAQLRRAAQPALESLADEMRGLGGMVILTDPDGLILDAAGDLAFLSRAERLALKPGSSWSEAGRGTNAIGTALAEGSAVAVFGAEHYLSDNRILSCAATPLTGPDGSLAGVLDVSGEAGRLPAESLALVRLAATLVEHRLLIDSAGALPRLHFHRQAALLGSHREAVLIVEQERIVGANEAALRLLGIARERLIGSGLDEWFDSLPARRSGDTLLPFYERAGLPLIGRWANLHSAAKPSTPATAPDALASLLGKASRVLNAGLGVLIHGETGVGKEVFARRLHAASRRAAGPFVAVNCAALPENLIESELFGYEEGAFSGARKRGMPGRVREAAGGVLFLDEIGDMPVALQARLLRVLQDKSVTPLGGGKTVQVDFDLVCATHRDLNELVAHGQFRADLLFRLREYEVILPPLRHRDDKAALLARLFDELGGSAAQLRLDEAAQGALLAHAWPGNVRELVSTLRTLIALAETGSTLGLDDLPAALRGPQAGSQVLAELTREAMDAALAASAGCVSSAARRLGIHRSTLYRHLARQAADQDG</sequence>
<evidence type="ECO:0000259" key="6">
    <source>
        <dbReference type="PROSITE" id="PS50045"/>
    </source>
</evidence>
<evidence type="ECO:0000256" key="1">
    <source>
        <dbReference type="ARBA" id="ARBA00022741"/>
    </source>
</evidence>
<evidence type="ECO:0000313" key="8">
    <source>
        <dbReference type="Proteomes" id="UP000186513"/>
    </source>
</evidence>
<keyword evidence="4" id="KW-0238">DNA-binding</keyword>
<dbReference type="InterPro" id="IPR003018">
    <property type="entry name" value="GAF"/>
</dbReference>
<dbReference type="Gene3D" id="3.40.50.300">
    <property type="entry name" value="P-loop containing nucleotide triphosphate hydrolases"/>
    <property type="match status" value="1"/>
</dbReference>
<dbReference type="Gene3D" id="3.30.450.40">
    <property type="match status" value="1"/>
</dbReference>
<dbReference type="InterPro" id="IPR002197">
    <property type="entry name" value="HTH_Fis"/>
</dbReference>
<evidence type="ECO:0000256" key="3">
    <source>
        <dbReference type="ARBA" id="ARBA00023015"/>
    </source>
</evidence>
<dbReference type="PANTHER" id="PTHR32071">
    <property type="entry name" value="TRANSCRIPTIONAL REGULATORY PROTEIN"/>
    <property type="match status" value="1"/>
</dbReference>
<dbReference type="InterPro" id="IPR027417">
    <property type="entry name" value="P-loop_NTPase"/>
</dbReference>
<dbReference type="CDD" id="cd00009">
    <property type="entry name" value="AAA"/>
    <property type="match status" value="1"/>
</dbReference>